<name>A0A918L5V8_9ACTN</name>
<reference evidence="3" key="1">
    <citation type="journal article" date="2014" name="Int. J. Syst. Evol. Microbiol.">
        <title>Complete genome sequence of Corynebacterium casei LMG S-19264T (=DSM 44701T), isolated from a smear-ripened cheese.</title>
        <authorList>
            <consortium name="US DOE Joint Genome Institute (JGI-PGF)"/>
            <person name="Walter F."/>
            <person name="Albersmeier A."/>
            <person name="Kalinowski J."/>
            <person name="Ruckert C."/>
        </authorList>
    </citation>
    <scope>NUCLEOTIDE SEQUENCE</scope>
    <source>
        <strain evidence="3">JCM 4386</strain>
    </source>
</reference>
<keyword evidence="2" id="KW-0472">Membrane</keyword>
<keyword evidence="2" id="KW-1133">Transmembrane helix</keyword>
<keyword evidence="4" id="KW-1185">Reference proteome</keyword>
<evidence type="ECO:0000256" key="1">
    <source>
        <dbReference type="SAM" id="MobiDB-lite"/>
    </source>
</evidence>
<feature type="compositionally biased region" description="Low complexity" evidence="1">
    <location>
        <begin position="93"/>
        <end position="102"/>
    </location>
</feature>
<accession>A0A918L5V8</accession>
<proteinExistence type="predicted"/>
<sequence length="142" mass="13895">MACFAPTAPRTRGCGSATVWPVLLAVLAVLGVLALLPGSSASGGEHSRAARAAVAAAEAASSHSASYADRADPAVSTVSVRGHRAGAGERHAPPGSAPGASLAPAATTLRLALFPPSARGFPTSEQPAHLHGVRAPPAPSGI</sequence>
<evidence type="ECO:0000313" key="4">
    <source>
        <dbReference type="Proteomes" id="UP000606194"/>
    </source>
</evidence>
<dbReference type="Proteomes" id="UP000606194">
    <property type="component" value="Unassembled WGS sequence"/>
</dbReference>
<feature type="transmembrane region" description="Helical" evidence="2">
    <location>
        <begin position="19"/>
        <end position="38"/>
    </location>
</feature>
<dbReference type="AlphaFoldDB" id="A0A918L5V8"/>
<evidence type="ECO:0000313" key="3">
    <source>
        <dbReference type="EMBL" id="GGS10649.1"/>
    </source>
</evidence>
<protein>
    <submittedName>
        <fullName evidence="3">Uncharacterized protein</fullName>
    </submittedName>
</protein>
<gene>
    <name evidence="3" type="ORF">GCM10010269_57270</name>
</gene>
<reference evidence="3" key="2">
    <citation type="submission" date="2020-09" db="EMBL/GenBank/DDBJ databases">
        <authorList>
            <person name="Sun Q."/>
            <person name="Ohkuma M."/>
        </authorList>
    </citation>
    <scope>NUCLEOTIDE SEQUENCE</scope>
    <source>
        <strain evidence="3">JCM 4386</strain>
    </source>
</reference>
<feature type="region of interest" description="Disordered" evidence="1">
    <location>
        <begin position="116"/>
        <end position="142"/>
    </location>
</feature>
<keyword evidence="2" id="KW-0812">Transmembrane</keyword>
<evidence type="ECO:0000256" key="2">
    <source>
        <dbReference type="SAM" id="Phobius"/>
    </source>
</evidence>
<comment type="caution">
    <text evidence="3">The sequence shown here is derived from an EMBL/GenBank/DDBJ whole genome shotgun (WGS) entry which is preliminary data.</text>
</comment>
<organism evidence="3 4">
    <name type="scientific">Streptomyces humidus</name>
    <dbReference type="NCBI Taxonomy" id="52259"/>
    <lineage>
        <taxon>Bacteria</taxon>
        <taxon>Bacillati</taxon>
        <taxon>Actinomycetota</taxon>
        <taxon>Actinomycetes</taxon>
        <taxon>Kitasatosporales</taxon>
        <taxon>Streptomycetaceae</taxon>
        <taxon>Streptomyces</taxon>
    </lineage>
</organism>
<feature type="region of interest" description="Disordered" evidence="1">
    <location>
        <begin position="62"/>
        <end position="102"/>
    </location>
</feature>
<dbReference type="EMBL" id="BMTL01000026">
    <property type="protein sequence ID" value="GGS10649.1"/>
    <property type="molecule type" value="Genomic_DNA"/>
</dbReference>